<comment type="caution">
    <text evidence="6">The sequence shown here is derived from an EMBL/GenBank/DDBJ whole genome shotgun (WGS) entry which is preliminary data.</text>
</comment>
<organism evidence="6 7">
    <name type="scientific">Eiseniibacteriota bacterium</name>
    <dbReference type="NCBI Taxonomy" id="2212470"/>
    <lineage>
        <taxon>Bacteria</taxon>
        <taxon>Candidatus Eiseniibacteriota</taxon>
    </lineage>
</organism>
<feature type="transmembrane region" description="Helical" evidence="5">
    <location>
        <begin position="218"/>
        <end position="237"/>
    </location>
</feature>
<evidence type="ECO:0000256" key="4">
    <source>
        <dbReference type="ARBA" id="ARBA00023136"/>
    </source>
</evidence>
<accession>A0A538SGD2</accession>
<reference evidence="6 7" key="1">
    <citation type="journal article" date="2019" name="Nat. Microbiol.">
        <title>Mediterranean grassland soil C-N compound turnover is dependent on rainfall and depth, and is mediated by genomically divergent microorganisms.</title>
        <authorList>
            <person name="Diamond S."/>
            <person name="Andeer P.F."/>
            <person name="Li Z."/>
            <person name="Crits-Christoph A."/>
            <person name="Burstein D."/>
            <person name="Anantharaman K."/>
            <person name="Lane K.R."/>
            <person name="Thomas B.C."/>
            <person name="Pan C."/>
            <person name="Northen T.R."/>
            <person name="Banfield J.F."/>
        </authorList>
    </citation>
    <scope>NUCLEOTIDE SEQUENCE [LARGE SCALE GENOMIC DNA]</scope>
    <source>
        <strain evidence="6">WS_3</strain>
    </source>
</reference>
<sequence length="274" mass="26875">MGGAGASSPPLAHTPPAPLLGVLLAGLAAGAAGGFFGVGGGLVMIPILTGAFHYSQHQAHGTSLAVIGVAAVVSLAVYAMHGNVLWSTAAAVAAASVFTARLGARWASRTSSRLLARAFAALLAAVALRLLLKAPEGAALPAHGGLERVGIDIALGLAIGALSGFMGVGGGLIAVPAFTLLLGMNQHVAQGTSLAVILVTAPVGALEHARHGNVVGRLVPPLALGAALGGPLASLLAQGTPQAVLARAFAAFLLFNGVHSWVRAGRKPSPTSAA</sequence>
<dbReference type="GO" id="GO:0005886">
    <property type="term" value="C:plasma membrane"/>
    <property type="evidence" value="ECO:0007669"/>
    <property type="project" value="UniProtKB-SubCell"/>
</dbReference>
<evidence type="ECO:0000256" key="5">
    <source>
        <dbReference type="RuleBase" id="RU363041"/>
    </source>
</evidence>
<feature type="transmembrane region" description="Helical" evidence="5">
    <location>
        <begin position="244"/>
        <end position="262"/>
    </location>
</feature>
<dbReference type="Proteomes" id="UP000320184">
    <property type="component" value="Unassembled WGS sequence"/>
</dbReference>
<evidence type="ECO:0000256" key="1">
    <source>
        <dbReference type="ARBA" id="ARBA00004141"/>
    </source>
</evidence>
<dbReference type="InterPro" id="IPR051598">
    <property type="entry name" value="TSUP/Inactive_protease-like"/>
</dbReference>
<dbReference type="AlphaFoldDB" id="A0A538SGD2"/>
<evidence type="ECO:0000256" key="2">
    <source>
        <dbReference type="ARBA" id="ARBA00022692"/>
    </source>
</evidence>
<proteinExistence type="inferred from homology"/>
<gene>
    <name evidence="6" type="ORF">E6K73_07805</name>
</gene>
<dbReference type="InterPro" id="IPR002781">
    <property type="entry name" value="TM_pro_TauE-like"/>
</dbReference>
<dbReference type="PANTHER" id="PTHR43701">
    <property type="entry name" value="MEMBRANE TRANSPORTER PROTEIN MJ0441-RELATED"/>
    <property type="match status" value="1"/>
</dbReference>
<evidence type="ECO:0000256" key="3">
    <source>
        <dbReference type="ARBA" id="ARBA00022989"/>
    </source>
</evidence>
<keyword evidence="5" id="KW-1003">Cell membrane</keyword>
<dbReference type="PANTHER" id="PTHR43701:SF2">
    <property type="entry name" value="MEMBRANE TRANSPORTER PROTEIN YJNA-RELATED"/>
    <property type="match status" value="1"/>
</dbReference>
<comment type="similarity">
    <text evidence="5">Belongs to the 4-toluene sulfonate uptake permease (TSUP) (TC 2.A.102) family.</text>
</comment>
<evidence type="ECO:0000313" key="6">
    <source>
        <dbReference type="EMBL" id="TMQ50430.1"/>
    </source>
</evidence>
<keyword evidence="4 5" id="KW-0472">Membrane</keyword>
<comment type="subcellular location">
    <subcellularLocation>
        <location evidence="5">Cell membrane</location>
        <topology evidence="5">Multi-pass membrane protein</topology>
    </subcellularLocation>
    <subcellularLocation>
        <location evidence="1">Membrane</location>
        <topology evidence="1">Multi-pass membrane protein</topology>
    </subcellularLocation>
</comment>
<evidence type="ECO:0000313" key="7">
    <source>
        <dbReference type="Proteomes" id="UP000320184"/>
    </source>
</evidence>
<dbReference type="Pfam" id="PF01925">
    <property type="entry name" value="TauE"/>
    <property type="match status" value="2"/>
</dbReference>
<feature type="transmembrane region" description="Helical" evidence="5">
    <location>
        <begin position="152"/>
        <end position="181"/>
    </location>
</feature>
<feature type="transmembrane region" description="Helical" evidence="5">
    <location>
        <begin position="20"/>
        <end position="47"/>
    </location>
</feature>
<keyword evidence="3 5" id="KW-1133">Transmembrane helix</keyword>
<dbReference type="EMBL" id="VBOT01000099">
    <property type="protein sequence ID" value="TMQ50430.1"/>
    <property type="molecule type" value="Genomic_DNA"/>
</dbReference>
<keyword evidence="2 5" id="KW-0812">Transmembrane</keyword>
<protein>
    <recommendedName>
        <fullName evidence="5">Probable membrane transporter protein</fullName>
    </recommendedName>
</protein>
<feature type="transmembrane region" description="Helical" evidence="5">
    <location>
        <begin position="114"/>
        <end position="132"/>
    </location>
</feature>
<name>A0A538SGD2_UNCEI</name>
<feature type="transmembrane region" description="Helical" evidence="5">
    <location>
        <begin position="59"/>
        <end position="78"/>
    </location>
</feature>